<dbReference type="GO" id="GO:0030246">
    <property type="term" value="F:carbohydrate binding"/>
    <property type="evidence" value="ECO:0007669"/>
    <property type="project" value="InterPro"/>
</dbReference>
<keyword evidence="1" id="KW-0472">Membrane</keyword>
<reference evidence="3" key="1">
    <citation type="journal article" date="2023" name="Mol. Biol. Evol.">
        <title>Third-Generation Sequencing Reveals the Adaptive Role of the Epigenome in Three Deep-Sea Polychaetes.</title>
        <authorList>
            <person name="Perez M."/>
            <person name="Aroh O."/>
            <person name="Sun Y."/>
            <person name="Lan Y."/>
            <person name="Juniper S.K."/>
            <person name="Young C.R."/>
            <person name="Angers B."/>
            <person name="Qian P.Y."/>
        </authorList>
    </citation>
    <scope>NUCLEOTIDE SEQUENCE</scope>
    <source>
        <strain evidence="3">P08H-3</strain>
    </source>
</reference>
<sequence>MEVIFSNYGTCFVDNLRLIPLLMILITIYGVRCESEEICSAESFDARCPDDMVIVMESAHYGRMEISRCIEVDIGLGCENDVLFLADDWCSGQQQCHVTVPNKQLKTANNQCKALTSYLQLDYSCVTVVGCSDLTPPAHAWYKREGNEAVIGCKSNDRIWRLYCNGNTWDGVVVIFLTCVVCGALLLIVTVIVSGTVYVNKQRLVSLIKRM</sequence>
<dbReference type="InterPro" id="IPR043159">
    <property type="entry name" value="Lectin_gal-bd_sf"/>
</dbReference>
<accession>A0AAD9JPA4</accession>
<name>A0AAD9JPA4_9ANNE</name>
<dbReference type="AlphaFoldDB" id="A0AAD9JPA4"/>
<organism evidence="3 4">
    <name type="scientific">Paralvinella palmiformis</name>
    <dbReference type="NCBI Taxonomy" id="53620"/>
    <lineage>
        <taxon>Eukaryota</taxon>
        <taxon>Metazoa</taxon>
        <taxon>Spiralia</taxon>
        <taxon>Lophotrochozoa</taxon>
        <taxon>Annelida</taxon>
        <taxon>Polychaeta</taxon>
        <taxon>Sedentaria</taxon>
        <taxon>Canalipalpata</taxon>
        <taxon>Terebellida</taxon>
        <taxon>Terebelliformia</taxon>
        <taxon>Alvinellidae</taxon>
        <taxon>Paralvinella</taxon>
    </lineage>
</organism>
<dbReference type="EMBL" id="JAODUP010000222">
    <property type="protein sequence ID" value="KAK2156095.1"/>
    <property type="molecule type" value="Genomic_DNA"/>
</dbReference>
<dbReference type="InterPro" id="IPR000922">
    <property type="entry name" value="Lectin_gal-bd_dom"/>
</dbReference>
<keyword evidence="1" id="KW-0812">Transmembrane</keyword>
<dbReference type="Pfam" id="PF02140">
    <property type="entry name" value="SUEL_Lectin"/>
    <property type="match status" value="1"/>
</dbReference>
<feature type="non-terminal residue" evidence="3">
    <location>
        <position position="1"/>
    </location>
</feature>
<evidence type="ECO:0000313" key="4">
    <source>
        <dbReference type="Proteomes" id="UP001208570"/>
    </source>
</evidence>
<dbReference type="Gene3D" id="2.60.120.740">
    <property type="match status" value="1"/>
</dbReference>
<dbReference type="PROSITE" id="PS50228">
    <property type="entry name" value="SUEL_LECTIN"/>
    <property type="match status" value="1"/>
</dbReference>
<evidence type="ECO:0000313" key="3">
    <source>
        <dbReference type="EMBL" id="KAK2156095.1"/>
    </source>
</evidence>
<keyword evidence="4" id="KW-1185">Reference proteome</keyword>
<proteinExistence type="predicted"/>
<evidence type="ECO:0000256" key="1">
    <source>
        <dbReference type="SAM" id="Phobius"/>
    </source>
</evidence>
<feature type="transmembrane region" description="Helical" evidence="1">
    <location>
        <begin position="172"/>
        <end position="199"/>
    </location>
</feature>
<protein>
    <recommendedName>
        <fullName evidence="2">SUEL-type lectin domain-containing protein</fullName>
    </recommendedName>
</protein>
<dbReference type="Proteomes" id="UP001208570">
    <property type="component" value="Unassembled WGS sequence"/>
</dbReference>
<keyword evidence="1" id="KW-1133">Transmembrane helix</keyword>
<dbReference type="CDD" id="cd22823">
    <property type="entry name" value="Gal_Rha_Lectin"/>
    <property type="match status" value="1"/>
</dbReference>
<feature type="domain" description="SUEL-type lectin" evidence="2">
    <location>
        <begin position="38"/>
        <end position="126"/>
    </location>
</feature>
<gene>
    <name evidence="3" type="ORF">LSH36_222g04059</name>
</gene>
<comment type="caution">
    <text evidence="3">The sequence shown here is derived from an EMBL/GenBank/DDBJ whole genome shotgun (WGS) entry which is preliminary data.</text>
</comment>
<dbReference type="PANTHER" id="PTHR46780">
    <property type="entry name" value="PROTEIN EVA-1"/>
    <property type="match status" value="1"/>
</dbReference>
<evidence type="ECO:0000259" key="2">
    <source>
        <dbReference type="PROSITE" id="PS50228"/>
    </source>
</evidence>